<dbReference type="SUPFAM" id="SSF158702">
    <property type="entry name" value="Sec63 N-terminal domain-like"/>
    <property type="match status" value="1"/>
</dbReference>
<accession>A0A0A9VY01</accession>
<evidence type="ECO:0000313" key="1">
    <source>
        <dbReference type="EMBL" id="JAF99057.1"/>
    </source>
</evidence>
<sequence>MHQRFVMTDEFDQLHPIPTRTKFINTVLPKVQAKMKTIQYGDRWCTMYACILYVCYLQRINLKDEKYIIQKDQEFVLQKIYAMVDLLVMIAFHYNRYDIFSKLLQYMQYSVQGIEDDTQQLKQIPYIRTQEYVKLTGAHIHSLLDTYRLSNEK</sequence>
<dbReference type="EMBL" id="GBHO01044546">
    <property type="protein sequence ID" value="JAF99057.1"/>
    <property type="molecule type" value="Transcribed_RNA"/>
</dbReference>
<evidence type="ECO:0000313" key="2">
    <source>
        <dbReference type="EMBL" id="JAQ16398.1"/>
    </source>
</evidence>
<protein>
    <submittedName>
        <fullName evidence="1">Pre-mRNA-splicing helicase BRR2</fullName>
    </submittedName>
</protein>
<reference evidence="1" key="2">
    <citation type="submission" date="2014-07" db="EMBL/GenBank/DDBJ databases">
        <authorList>
            <person name="Hull J."/>
        </authorList>
    </citation>
    <scope>NUCLEOTIDE SEQUENCE</scope>
</reference>
<proteinExistence type="predicted"/>
<keyword evidence="1" id="KW-0067">ATP-binding</keyword>
<keyword evidence="1" id="KW-0378">Hydrolase</keyword>
<reference evidence="1" key="1">
    <citation type="journal article" date="2014" name="PLoS ONE">
        <title>Transcriptome-Based Identification of ABC Transporters in the Western Tarnished Plant Bug Lygus hesperus.</title>
        <authorList>
            <person name="Hull J.J."/>
            <person name="Chaney K."/>
            <person name="Geib S.M."/>
            <person name="Fabrick J.A."/>
            <person name="Brent C.S."/>
            <person name="Walsh D."/>
            <person name="Lavine L.C."/>
        </authorList>
    </citation>
    <scope>NUCLEOTIDE SEQUENCE</scope>
</reference>
<name>A0A0A9VY01_LYGHE</name>
<keyword evidence="1" id="KW-0547">Nucleotide-binding</keyword>
<dbReference type="GO" id="GO:0004386">
    <property type="term" value="F:helicase activity"/>
    <property type="evidence" value="ECO:0007669"/>
    <property type="project" value="UniProtKB-KW"/>
</dbReference>
<gene>
    <name evidence="1" type="primary">BRR2</name>
    <name evidence="1" type="ORF">CM83_46458</name>
    <name evidence="2" type="ORF">g.21735</name>
</gene>
<organism evidence="1">
    <name type="scientific">Lygus hesperus</name>
    <name type="common">Western plant bug</name>
    <dbReference type="NCBI Taxonomy" id="30085"/>
    <lineage>
        <taxon>Eukaryota</taxon>
        <taxon>Metazoa</taxon>
        <taxon>Ecdysozoa</taxon>
        <taxon>Arthropoda</taxon>
        <taxon>Hexapoda</taxon>
        <taxon>Insecta</taxon>
        <taxon>Pterygota</taxon>
        <taxon>Neoptera</taxon>
        <taxon>Paraneoptera</taxon>
        <taxon>Hemiptera</taxon>
        <taxon>Heteroptera</taxon>
        <taxon>Panheteroptera</taxon>
        <taxon>Cimicomorpha</taxon>
        <taxon>Miridae</taxon>
        <taxon>Mirini</taxon>
        <taxon>Lygus</taxon>
    </lineage>
</organism>
<dbReference type="Gene3D" id="1.10.3380.10">
    <property type="entry name" value="Sec63 N-terminal domain-like domain"/>
    <property type="match status" value="1"/>
</dbReference>
<keyword evidence="1" id="KW-0347">Helicase</keyword>
<dbReference type="AlphaFoldDB" id="A0A0A9VY01"/>
<dbReference type="EMBL" id="GDHC01002231">
    <property type="protein sequence ID" value="JAQ16398.1"/>
    <property type="molecule type" value="Transcribed_RNA"/>
</dbReference>
<reference evidence="2" key="3">
    <citation type="journal article" date="2016" name="Gigascience">
        <title>De novo construction of an expanded transcriptome assembly for the western tarnished plant bug, Lygus hesperus.</title>
        <authorList>
            <person name="Tassone E.E."/>
            <person name="Geib S.M."/>
            <person name="Hall B."/>
            <person name="Fabrick J.A."/>
            <person name="Brent C.S."/>
            <person name="Hull J.J."/>
        </authorList>
    </citation>
    <scope>NUCLEOTIDE SEQUENCE</scope>
</reference>